<reference evidence="2" key="1">
    <citation type="submission" date="2022-12" db="EMBL/GenBank/DDBJ databases">
        <authorList>
            <person name="Krivoruchko A.V."/>
            <person name="Elkin A."/>
        </authorList>
    </citation>
    <scope>NUCLEOTIDE SEQUENCE</scope>
    <source>
        <strain evidence="2">IEGM 1388</strain>
    </source>
</reference>
<evidence type="ECO:0000313" key="3">
    <source>
        <dbReference type="Proteomes" id="UP001067235"/>
    </source>
</evidence>
<evidence type="ECO:0000256" key="1">
    <source>
        <dbReference type="SAM" id="SignalP"/>
    </source>
</evidence>
<gene>
    <name evidence="2" type="ORF">O4213_06490</name>
</gene>
<comment type="caution">
    <text evidence="2">The sequence shown here is derived from an EMBL/GenBank/DDBJ whole genome shotgun (WGS) entry which is preliminary data.</text>
</comment>
<sequence length="173" mass="17835">MIATKRKSAAMGVCLAAMMATGLATAAAGPAAADRHDHGRAEIAVSANTGAGTRAYVVRNDGDTVVPAGTQFTFHSAGFASIGLFGDSQIGQDWNIQALGSGYDTRVYLKNPLQPGQSVSFQLSTVEVSAFTQSTFTLTDPRIATIDTNLQNNSAGIRCLVVVLGLPACSAVL</sequence>
<dbReference type="Proteomes" id="UP001067235">
    <property type="component" value="Unassembled WGS sequence"/>
</dbReference>
<dbReference type="EMBL" id="JAPWIE010000002">
    <property type="protein sequence ID" value="MCZ4549621.1"/>
    <property type="molecule type" value="Genomic_DNA"/>
</dbReference>
<keyword evidence="1" id="KW-0732">Signal</keyword>
<feature type="chain" id="PRO_5045800270" evidence="1">
    <location>
        <begin position="27"/>
        <end position="173"/>
    </location>
</feature>
<dbReference type="RefSeq" id="WP_143696093.1">
    <property type="nucleotide sequence ID" value="NZ_JAPWIE010000002.1"/>
</dbReference>
<accession>A0ABT4MRJ0</accession>
<protein>
    <submittedName>
        <fullName evidence="2">Uncharacterized protein</fullName>
    </submittedName>
</protein>
<evidence type="ECO:0000313" key="2">
    <source>
        <dbReference type="EMBL" id="MCZ4549621.1"/>
    </source>
</evidence>
<keyword evidence="3" id="KW-1185">Reference proteome</keyword>
<proteinExistence type="predicted"/>
<organism evidence="2 3">
    <name type="scientific">Gordonia rubripertincta</name>
    <name type="common">Rhodococcus corallinus</name>
    <dbReference type="NCBI Taxonomy" id="36822"/>
    <lineage>
        <taxon>Bacteria</taxon>
        <taxon>Bacillati</taxon>
        <taxon>Actinomycetota</taxon>
        <taxon>Actinomycetes</taxon>
        <taxon>Mycobacteriales</taxon>
        <taxon>Gordoniaceae</taxon>
        <taxon>Gordonia</taxon>
    </lineage>
</organism>
<name>A0ABT4MRJ0_GORRU</name>
<feature type="signal peptide" evidence="1">
    <location>
        <begin position="1"/>
        <end position="26"/>
    </location>
</feature>